<dbReference type="PATRIC" id="fig|1423801.4.peg.1663"/>
<feature type="transmembrane region" description="Helical" evidence="15">
    <location>
        <begin position="361"/>
        <end position="381"/>
    </location>
</feature>
<comment type="similarity">
    <text evidence="2 15">Belongs to the cation transport ATPase (P-type) (TC 3.A.3) family. Type IB subfamily.</text>
</comment>
<dbReference type="SUPFAM" id="SSF81653">
    <property type="entry name" value="Calcium ATPase, transduction domain A"/>
    <property type="match status" value="1"/>
</dbReference>
<keyword evidence="12" id="KW-0406">Ion transport</keyword>
<keyword evidence="6 15" id="KW-0547">Nucleotide-binding</keyword>
<dbReference type="AlphaFoldDB" id="A0A0R1UVE8"/>
<keyword evidence="4 15" id="KW-0812">Transmembrane</keyword>
<dbReference type="GO" id="GO:0005507">
    <property type="term" value="F:copper ion binding"/>
    <property type="evidence" value="ECO:0007669"/>
    <property type="project" value="TreeGrafter"/>
</dbReference>
<dbReference type="SUPFAM" id="SSF81665">
    <property type="entry name" value="Calcium ATPase, transmembrane domain M"/>
    <property type="match status" value="1"/>
</dbReference>
<dbReference type="Pfam" id="PF00122">
    <property type="entry name" value="E1-E2_ATPase"/>
    <property type="match status" value="1"/>
</dbReference>
<dbReference type="PANTHER" id="PTHR43520:SF8">
    <property type="entry name" value="P-TYPE CU(+) TRANSPORTER"/>
    <property type="match status" value="1"/>
</dbReference>
<keyword evidence="7" id="KW-0187">Copper transport</keyword>
<keyword evidence="5 15" id="KW-0479">Metal-binding</keyword>
<dbReference type="InterPro" id="IPR001757">
    <property type="entry name" value="P_typ_ATPase"/>
</dbReference>
<keyword evidence="15" id="KW-1003">Cell membrane</keyword>
<dbReference type="InterPro" id="IPR023214">
    <property type="entry name" value="HAD_sf"/>
</dbReference>
<evidence type="ECO:0000313" key="18">
    <source>
        <dbReference type="Proteomes" id="UP000051166"/>
    </source>
</evidence>
<evidence type="ECO:0000256" key="1">
    <source>
        <dbReference type="ARBA" id="ARBA00004651"/>
    </source>
</evidence>
<dbReference type="SFLD" id="SFLDS00003">
    <property type="entry name" value="Haloacid_Dehalogenase"/>
    <property type="match status" value="1"/>
</dbReference>
<evidence type="ECO:0000256" key="7">
    <source>
        <dbReference type="ARBA" id="ARBA00022796"/>
    </source>
</evidence>
<dbReference type="InterPro" id="IPR059000">
    <property type="entry name" value="ATPase_P-type_domA"/>
</dbReference>
<dbReference type="GO" id="GO:0005886">
    <property type="term" value="C:plasma membrane"/>
    <property type="evidence" value="ECO:0007669"/>
    <property type="project" value="UniProtKB-SubCell"/>
</dbReference>
<keyword evidence="10 15" id="KW-1133">Transmembrane helix</keyword>
<evidence type="ECO:0000256" key="9">
    <source>
        <dbReference type="ARBA" id="ARBA00022967"/>
    </source>
</evidence>
<comment type="caution">
    <text evidence="17">The sequence shown here is derived from an EMBL/GenBank/DDBJ whole genome shotgun (WGS) entry which is preliminary data.</text>
</comment>
<keyword evidence="18" id="KW-1185">Reference proteome</keyword>
<dbReference type="Gene3D" id="2.70.150.10">
    <property type="entry name" value="Calcium-transporting ATPase, cytoplasmic transduction domain A"/>
    <property type="match status" value="1"/>
</dbReference>
<comment type="catalytic activity">
    <reaction evidence="14">
        <text>Cu(+)(in) + ATP + H2O = Cu(+)(out) + ADP + phosphate + H(+)</text>
        <dbReference type="Rhea" id="RHEA:25792"/>
        <dbReference type="ChEBI" id="CHEBI:15377"/>
        <dbReference type="ChEBI" id="CHEBI:15378"/>
        <dbReference type="ChEBI" id="CHEBI:30616"/>
        <dbReference type="ChEBI" id="CHEBI:43474"/>
        <dbReference type="ChEBI" id="CHEBI:49552"/>
        <dbReference type="ChEBI" id="CHEBI:456216"/>
        <dbReference type="EC" id="7.2.2.8"/>
    </reaction>
</comment>
<dbReference type="InterPro" id="IPR008250">
    <property type="entry name" value="ATPase_P-typ_transduc_dom_A_sf"/>
</dbReference>
<dbReference type="PRINTS" id="PR00120">
    <property type="entry name" value="HATPASE"/>
</dbReference>
<dbReference type="Pfam" id="PF00702">
    <property type="entry name" value="Hydrolase"/>
    <property type="match status" value="1"/>
</dbReference>
<keyword evidence="8 15" id="KW-0067">ATP-binding</keyword>
<dbReference type="PROSITE" id="PS00154">
    <property type="entry name" value="ATPASE_E1_E2"/>
    <property type="match status" value="1"/>
</dbReference>
<evidence type="ECO:0000256" key="4">
    <source>
        <dbReference type="ARBA" id="ARBA00022692"/>
    </source>
</evidence>
<dbReference type="Gene3D" id="3.40.50.1000">
    <property type="entry name" value="HAD superfamily/HAD-like"/>
    <property type="match status" value="1"/>
</dbReference>
<dbReference type="SUPFAM" id="SSF56784">
    <property type="entry name" value="HAD-like"/>
    <property type="match status" value="1"/>
</dbReference>
<evidence type="ECO:0000256" key="3">
    <source>
        <dbReference type="ARBA" id="ARBA00012517"/>
    </source>
</evidence>
<dbReference type="NCBIfam" id="TIGR01494">
    <property type="entry name" value="ATPase_P-type"/>
    <property type="match status" value="1"/>
</dbReference>
<feature type="transmembrane region" description="Helical" evidence="15">
    <location>
        <begin position="176"/>
        <end position="197"/>
    </location>
</feature>
<keyword evidence="11" id="KW-0186">Copper</keyword>
<dbReference type="NCBIfam" id="TIGR01511">
    <property type="entry name" value="ATPase-IB1_Cu"/>
    <property type="match status" value="1"/>
</dbReference>
<dbReference type="EC" id="7.2.2.8" evidence="3"/>
<name>A0A0R1UVE8_9LACO</name>
<dbReference type="InterPro" id="IPR023299">
    <property type="entry name" value="ATPase_P-typ_cyto_dom_N"/>
</dbReference>
<dbReference type="GO" id="GO:0005524">
    <property type="term" value="F:ATP binding"/>
    <property type="evidence" value="ECO:0007669"/>
    <property type="project" value="UniProtKB-UniRule"/>
</dbReference>
<comment type="subcellular location">
    <subcellularLocation>
        <location evidence="1">Cell membrane</location>
        <topology evidence="1">Multi-pass membrane protein</topology>
    </subcellularLocation>
</comment>
<dbReference type="InterPro" id="IPR027256">
    <property type="entry name" value="P-typ_ATPase_IB"/>
</dbReference>
<keyword evidence="13 15" id="KW-0472">Membrane</keyword>
<evidence type="ECO:0000313" key="17">
    <source>
        <dbReference type="EMBL" id="KRL97079.1"/>
    </source>
</evidence>
<sequence>MAYKKNEDTERQQCMMCEAHAAKKASEKECCHGSLQTEHDCKLHMNHGQKDHGHMDHEQMNHEHMNHGQMDHGHMNHGQMDHGQMDHAHMNHDQMMHGGHMMHMGNLKQKFWVSLILTIPVIIMSPMMGVKLPFQITFAGSDWIVALLGTILFFYGGKPFFNGAKGELAEKKPAMMTLITLGISVAYIYSVYAVIANNILGAMPHVMDFFWELATLIVIMLLGHWIEMNAVMNAGSAVDQLAKLLPNSAHLVKQTGAVVDVPVTELKKEQELQVRAGEQVPADGIIISGQSSLNESLVTGEASAVAKKQGDQVIGGTLNGNGTFNLRVTGTGETGYLAKVVKLVQAAQQNKSQTETMADKVAGYLFYAALSIGIISFIAWLSLDSLAFALSTAVTVFIIACPHALGLAIPLVAARSTSIAAANGLLIRNRSALEQVKRVRYVLMDKTGTLTEGIFKVNAIKTLVADYDEKQILQLFASLESQSTHPLATGILKAAKDKKLTFEKPTAIQQQTGVGLSGKIAGTDYAIVSLGYVEKQQLKFPRAVTEKLAAAGNTISFLLQGEHLIGMVAQGDRIKPQAKKMVQQLLDQGLTPVMLTGDNQATAEKVANQLGIRAFKAQLLPEDKEKQVQLYQEKGKVLFVGDGVNDAPSLARADIGVAIGSGTDVAVDSADVVLVESNPNDIVKLLQIARLTIRKMTQNLWWASGYNIVALPLAAGILAHWGIVLDPMVGAIVMSLSTIIVALNAMTLNEEKIR</sequence>
<dbReference type="CDD" id="cd07552">
    <property type="entry name" value="P-type_ATPase_Cu-like"/>
    <property type="match status" value="1"/>
</dbReference>
<gene>
    <name evidence="17" type="ORF">FD50_GL001626</name>
</gene>
<dbReference type="Proteomes" id="UP000051166">
    <property type="component" value="Unassembled WGS sequence"/>
</dbReference>
<dbReference type="Gene3D" id="3.40.1110.10">
    <property type="entry name" value="Calcium-transporting ATPase, cytoplasmic domain N"/>
    <property type="match status" value="1"/>
</dbReference>
<evidence type="ECO:0000256" key="10">
    <source>
        <dbReference type="ARBA" id="ARBA00022989"/>
    </source>
</evidence>
<dbReference type="PANTHER" id="PTHR43520">
    <property type="entry name" value="ATP7, ISOFORM B"/>
    <property type="match status" value="1"/>
</dbReference>
<dbReference type="GO" id="GO:0055070">
    <property type="term" value="P:copper ion homeostasis"/>
    <property type="evidence" value="ECO:0007669"/>
    <property type="project" value="TreeGrafter"/>
</dbReference>
<feature type="transmembrane region" description="Helical" evidence="15">
    <location>
        <begin position="729"/>
        <end position="748"/>
    </location>
</feature>
<dbReference type="InterPro" id="IPR036412">
    <property type="entry name" value="HAD-like_sf"/>
</dbReference>
<keyword evidence="12" id="KW-0813">Transport</keyword>
<dbReference type="GO" id="GO:0140581">
    <property type="term" value="F:P-type monovalent copper transporter activity"/>
    <property type="evidence" value="ECO:0007669"/>
    <property type="project" value="UniProtKB-EC"/>
</dbReference>
<dbReference type="GO" id="GO:0043682">
    <property type="term" value="F:P-type divalent copper transporter activity"/>
    <property type="evidence" value="ECO:0007669"/>
    <property type="project" value="TreeGrafter"/>
</dbReference>
<dbReference type="GO" id="GO:0016887">
    <property type="term" value="F:ATP hydrolysis activity"/>
    <property type="evidence" value="ECO:0007669"/>
    <property type="project" value="InterPro"/>
</dbReference>
<dbReference type="InterPro" id="IPR023298">
    <property type="entry name" value="ATPase_P-typ_TM_dom_sf"/>
</dbReference>
<evidence type="ECO:0000256" key="5">
    <source>
        <dbReference type="ARBA" id="ARBA00022723"/>
    </source>
</evidence>
<evidence type="ECO:0000256" key="13">
    <source>
        <dbReference type="ARBA" id="ARBA00023136"/>
    </source>
</evidence>
<dbReference type="SFLD" id="SFLDF00027">
    <property type="entry name" value="p-type_atpase"/>
    <property type="match status" value="1"/>
</dbReference>
<dbReference type="InterPro" id="IPR018303">
    <property type="entry name" value="ATPase_P-typ_P_site"/>
</dbReference>
<feature type="transmembrane region" description="Helical" evidence="15">
    <location>
        <begin position="209"/>
        <end position="226"/>
    </location>
</feature>
<dbReference type="EMBL" id="AZFQ01000053">
    <property type="protein sequence ID" value="KRL97079.1"/>
    <property type="molecule type" value="Genomic_DNA"/>
</dbReference>
<feature type="domain" description="P-type ATPase A" evidence="16">
    <location>
        <begin position="244"/>
        <end position="345"/>
    </location>
</feature>
<feature type="transmembrane region" description="Helical" evidence="15">
    <location>
        <begin position="136"/>
        <end position="155"/>
    </location>
</feature>
<evidence type="ECO:0000256" key="2">
    <source>
        <dbReference type="ARBA" id="ARBA00006024"/>
    </source>
</evidence>
<evidence type="ECO:0000256" key="8">
    <source>
        <dbReference type="ARBA" id="ARBA00022840"/>
    </source>
</evidence>
<reference evidence="17 18" key="1">
    <citation type="journal article" date="2015" name="Genome Announc.">
        <title>Expanding the biotechnology potential of lactobacilli through comparative genomics of 213 strains and associated genera.</title>
        <authorList>
            <person name="Sun Z."/>
            <person name="Harris H.M."/>
            <person name="McCann A."/>
            <person name="Guo C."/>
            <person name="Argimon S."/>
            <person name="Zhang W."/>
            <person name="Yang X."/>
            <person name="Jeffery I.B."/>
            <person name="Cooney J.C."/>
            <person name="Kagawa T.F."/>
            <person name="Liu W."/>
            <person name="Song Y."/>
            <person name="Salvetti E."/>
            <person name="Wrobel A."/>
            <person name="Rasinkangas P."/>
            <person name="Parkhill J."/>
            <person name="Rea M.C."/>
            <person name="O'Sullivan O."/>
            <person name="Ritari J."/>
            <person name="Douillard F.P."/>
            <person name="Paul Ross R."/>
            <person name="Yang R."/>
            <person name="Briner A.E."/>
            <person name="Felis G.E."/>
            <person name="de Vos W.M."/>
            <person name="Barrangou R."/>
            <person name="Klaenhammer T.R."/>
            <person name="Caufield P.W."/>
            <person name="Cui Y."/>
            <person name="Zhang H."/>
            <person name="O'Toole P.W."/>
        </authorList>
    </citation>
    <scope>NUCLEOTIDE SEQUENCE [LARGE SCALE GENOMIC DNA]</scope>
    <source>
        <strain evidence="17 18">DSM 16230</strain>
    </source>
</reference>
<evidence type="ECO:0000256" key="14">
    <source>
        <dbReference type="ARBA" id="ARBA00049289"/>
    </source>
</evidence>
<accession>A0A0R1UVE8</accession>
<proteinExistence type="inferred from homology"/>
<evidence type="ECO:0000256" key="12">
    <source>
        <dbReference type="ARBA" id="ARBA00023065"/>
    </source>
</evidence>
<organism evidence="17 18">
    <name type="scientific">Liquorilactobacillus satsumensis DSM 16230 = JCM 12392</name>
    <dbReference type="NCBI Taxonomy" id="1423801"/>
    <lineage>
        <taxon>Bacteria</taxon>
        <taxon>Bacillati</taxon>
        <taxon>Bacillota</taxon>
        <taxon>Bacilli</taxon>
        <taxon>Lactobacillales</taxon>
        <taxon>Lactobacillaceae</taxon>
        <taxon>Liquorilactobacillus</taxon>
    </lineage>
</organism>
<feature type="transmembrane region" description="Helical" evidence="15">
    <location>
        <begin position="700"/>
        <end position="723"/>
    </location>
</feature>
<keyword evidence="9" id="KW-1278">Translocase</keyword>
<evidence type="ECO:0000259" key="16">
    <source>
        <dbReference type="Pfam" id="PF00122"/>
    </source>
</evidence>
<protein>
    <recommendedName>
        <fullName evidence="3">P-type Cu(+) transporter</fullName>
        <ecNumber evidence="3">7.2.2.8</ecNumber>
    </recommendedName>
</protein>
<dbReference type="InterPro" id="IPR044492">
    <property type="entry name" value="P_typ_ATPase_HD_dom"/>
</dbReference>
<dbReference type="FunFam" id="2.70.150.10:FF:000002">
    <property type="entry name" value="Copper-transporting ATPase 1, putative"/>
    <property type="match status" value="1"/>
</dbReference>
<evidence type="ECO:0000256" key="6">
    <source>
        <dbReference type="ARBA" id="ARBA00022741"/>
    </source>
</evidence>
<feature type="transmembrane region" description="Helical" evidence="15">
    <location>
        <begin position="111"/>
        <end position="130"/>
    </location>
</feature>
<dbReference type="STRING" id="1423801.FD50_GL001626"/>
<dbReference type="SFLD" id="SFLDG00002">
    <property type="entry name" value="C1.7:_P-type_atpase_like"/>
    <property type="match status" value="1"/>
</dbReference>
<feature type="transmembrane region" description="Helical" evidence="15">
    <location>
        <begin position="387"/>
        <end position="409"/>
    </location>
</feature>
<dbReference type="NCBIfam" id="TIGR01525">
    <property type="entry name" value="ATPase-IB_hvy"/>
    <property type="match status" value="1"/>
</dbReference>
<evidence type="ECO:0000256" key="11">
    <source>
        <dbReference type="ARBA" id="ARBA00023008"/>
    </source>
</evidence>
<evidence type="ECO:0000256" key="15">
    <source>
        <dbReference type="RuleBase" id="RU362081"/>
    </source>
</evidence>
<dbReference type="PRINTS" id="PR00119">
    <property type="entry name" value="CATATPASE"/>
</dbReference>